<comment type="caution">
    <text evidence="1">The sequence shown here is derived from an EMBL/GenBank/DDBJ whole genome shotgun (WGS) entry which is preliminary data.</text>
</comment>
<accession>A0ACC0MZF2</accession>
<reference evidence="1" key="1">
    <citation type="submission" date="2022-02" db="EMBL/GenBank/DDBJ databases">
        <title>Plant Genome Project.</title>
        <authorList>
            <person name="Zhang R.-G."/>
        </authorList>
    </citation>
    <scope>NUCLEOTIDE SEQUENCE</scope>
    <source>
        <strain evidence="1">AT1</strain>
    </source>
</reference>
<organism evidence="1 2">
    <name type="scientific">Rhododendron molle</name>
    <name type="common">Chinese azalea</name>
    <name type="synonym">Azalea mollis</name>
    <dbReference type="NCBI Taxonomy" id="49168"/>
    <lineage>
        <taxon>Eukaryota</taxon>
        <taxon>Viridiplantae</taxon>
        <taxon>Streptophyta</taxon>
        <taxon>Embryophyta</taxon>
        <taxon>Tracheophyta</taxon>
        <taxon>Spermatophyta</taxon>
        <taxon>Magnoliopsida</taxon>
        <taxon>eudicotyledons</taxon>
        <taxon>Gunneridae</taxon>
        <taxon>Pentapetalae</taxon>
        <taxon>asterids</taxon>
        <taxon>Ericales</taxon>
        <taxon>Ericaceae</taxon>
        <taxon>Ericoideae</taxon>
        <taxon>Rhodoreae</taxon>
        <taxon>Rhododendron</taxon>
    </lineage>
</organism>
<evidence type="ECO:0000313" key="2">
    <source>
        <dbReference type="Proteomes" id="UP001062846"/>
    </source>
</evidence>
<dbReference type="EMBL" id="CM046394">
    <property type="protein sequence ID" value="KAI8545663.1"/>
    <property type="molecule type" value="Genomic_DNA"/>
</dbReference>
<name>A0ACC0MZF2_RHOML</name>
<dbReference type="Proteomes" id="UP001062846">
    <property type="component" value="Chromosome 7"/>
</dbReference>
<proteinExistence type="predicted"/>
<gene>
    <name evidence="1" type="ORF">RHMOL_Rhmol07G0057200</name>
</gene>
<keyword evidence="2" id="KW-1185">Reference proteome</keyword>
<evidence type="ECO:0000313" key="1">
    <source>
        <dbReference type="EMBL" id="KAI8545663.1"/>
    </source>
</evidence>
<protein>
    <submittedName>
        <fullName evidence="1">Uncharacterized protein</fullName>
    </submittedName>
</protein>
<sequence length="257" mass="28826">MLGQWEEAIKDLQLALQLDYGEKLSAVLKKIKPNAKIERERRRRAKAQAKKQEQSSDSSSVEGQKGCLVGFLGVCHCQVVPMVGSMTGWVKSGMTERSTRSSGRENVTVLKLRWLRLHMSRLRNKNSHLYKSAMGTPVVYTILYTAYVALATDPSYVINGSSGSKDGIVTAGPWFGRDEVVTGGRKSFLGLGQNLGLLFSDFPGTCGWKFEMKILGWLDCGRRRQWWWWWLPASTMGSANGVEEGVKFRRDKVGLSW</sequence>